<dbReference type="RefSeq" id="WP_133395667.1">
    <property type="nucleotide sequence ID" value="NZ_SNAA01000002.1"/>
</dbReference>
<dbReference type="SUPFAM" id="SSF48576">
    <property type="entry name" value="Terpenoid synthases"/>
    <property type="match status" value="1"/>
</dbReference>
<evidence type="ECO:0000313" key="1">
    <source>
        <dbReference type="EMBL" id="TDL83715.1"/>
    </source>
</evidence>
<dbReference type="InterPro" id="IPR002060">
    <property type="entry name" value="Squ/phyt_synthse"/>
</dbReference>
<keyword evidence="2" id="KW-1185">Reference proteome</keyword>
<dbReference type="InterPro" id="IPR008949">
    <property type="entry name" value="Isoprenoid_synthase_dom_sf"/>
</dbReference>
<gene>
    <name evidence="1" type="ORF">E2L08_03490</name>
</gene>
<name>A0A4R6AK22_9RHOB</name>
<sequence>MTLEACADIVRRGDPDRFRAAMAAPPAARGVLFPIYALNVEAARAPYVTTEPLIAEMRLQWWRDALAEIAAGETARRHEVATPLGALLDAEGCALLDGVVAARRWDVAGDRFEDADALLAHLDALAGGLMWAAARALGATDEAACRALGVAGGLAGWLAAVPAFVARDRAPLPDDGDAAIAALARRGLALVGPVSRLARPAALAAWEAVPVLRRAAAEPARVREGRLTRAPAVRQARLLRMALLG</sequence>
<reference evidence="1 2" key="1">
    <citation type="submission" date="2019-03" db="EMBL/GenBank/DDBJ databases">
        <title>Primorskyibacter sp. SS33 isolated from sediments.</title>
        <authorList>
            <person name="Xunke S."/>
        </authorList>
    </citation>
    <scope>NUCLEOTIDE SEQUENCE [LARGE SCALE GENOMIC DNA]</scope>
    <source>
        <strain evidence="1 2">SS33</strain>
    </source>
</reference>
<proteinExistence type="predicted"/>
<dbReference type="Pfam" id="PF00494">
    <property type="entry name" value="SQS_PSY"/>
    <property type="match status" value="1"/>
</dbReference>
<evidence type="ECO:0000313" key="2">
    <source>
        <dbReference type="Proteomes" id="UP000295701"/>
    </source>
</evidence>
<accession>A0A4R6AK22</accession>
<dbReference type="Proteomes" id="UP000295701">
    <property type="component" value="Unassembled WGS sequence"/>
</dbReference>
<dbReference type="OrthoDB" id="9814909at2"/>
<organism evidence="1 2">
    <name type="scientific">Palleronia sediminis</name>
    <dbReference type="NCBI Taxonomy" id="2547833"/>
    <lineage>
        <taxon>Bacteria</taxon>
        <taxon>Pseudomonadati</taxon>
        <taxon>Pseudomonadota</taxon>
        <taxon>Alphaproteobacteria</taxon>
        <taxon>Rhodobacterales</taxon>
        <taxon>Roseobacteraceae</taxon>
        <taxon>Palleronia</taxon>
    </lineage>
</organism>
<dbReference type="AlphaFoldDB" id="A0A4R6AK22"/>
<dbReference type="Gene3D" id="1.10.600.10">
    <property type="entry name" value="Farnesyl Diphosphate Synthase"/>
    <property type="match status" value="1"/>
</dbReference>
<comment type="caution">
    <text evidence="1">The sequence shown here is derived from an EMBL/GenBank/DDBJ whole genome shotgun (WGS) entry which is preliminary data.</text>
</comment>
<protein>
    <submittedName>
        <fullName evidence="1">Phytoene synthase</fullName>
    </submittedName>
</protein>
<dbReference type="EMBL" id="SNAA01000002">
    <property type="protein sequence ID" value="TDL83715.1"/>
    <property type="molecule type" value="Genomic_DNA"/>
</dbReference>